<keyword evidence="2" id="KW-1185">Reference proteome</keyword>
<accession>A0A369PZN0</accession>
<evidence type="ECO:0000313" key="1">
    <source>
        <dbReference type="EMBL" id="RDC56645.1"/>
    </source>
</evidence>
<evidence type="ECO:0000313" key="2">
    <source>
        <dbReference type="Proteomes" id="UP000253961"/>
    </source>
</evidence>
<protein>
    <submittedName>
        <fullName evidence="1">Uncharacterized protein</fullName>
    </submittedName>
</protein>
<dbReference type="AlphaFoldDB" id="A0A369PZN0"/>
<dbReference type="EMBL" id="QPKV01000003">
    <property type="protein sequence ID" value="RDC56645.1"/>
    <property type="molecule type" value="Genomic_DNA"/>
</dbReference>
<organism evidence="1 2">
    <name type="scientific">Pedobacter chinensis</name>
    <dbReference type="NCBI Taxonomy" id="2282421"/>
    <lineage>
        <taxon>Bacteria</taxon>
        <taxon>Pseudomonadati</taxon>
        <taxon>Bacteroidota</taxon>
        <taxon>Sphingobacteriia</taxon>
        <taxon>Sphingobacteriales</taxon>
        <taxon>Sphingobacteriaceae</taxon>
        <taxon>Pedobacter</taxon>
    </lineage>
</organism>
<comment type="caution">
    <text evidence="1">The sequence shown here is derived from an EMBL/GenBank/DDBJ whole genome shotgun (WGS) entry which is preliminary data.</text>
</comment>
<name>A0A369PZN0_9SPHI</name>
<proteinExistence type="predicted"/>
<gene>
    <name evidence="1" type="ORF">DU508_05385</name>
</gene>
<reference evidence="1 2" key="1">
    <citation type="submission" date="2018-07" db="EMBL/GenBank/DDBJ databases">
        <title>Pedobacter sp. nov., isolated from soil.</title>
        <authorList>
            <person name="Zhou L.Y."/>
            <person name="Du Z.J."/>
        </authorList>
    </citation>
    <scope>NUCLEOTIDE SEQUENCE [LARGE SCALE GENOMIC DNA]</scope>
    <source>
        <strain evidence="1 2">JDX94</strain>
    </source>
</reference>
<dbReference type="Proteomes" id="UP000253961">
    <property type="component" value="Unassembled WGS sequence"/>
</dbReference>
<dbReference type="RefSeq" id="WP_115401834.1">
    <property type="nucleotide sequence ID" value="NZ_QPKV01000003.1"/>
</dbReference>
<sequence>MSIIHLNTFVKLGGDPEDADAIRWLRPRVAAVPGFTIEKILPVGSTRALTRYLKHLGLWPGGKDLLQEVHYSRSTDGKDCSYSALGWKNEAGGWVIQNSRWRGLLGQKGITVRLGSPLHVAVFESYFDFLKWHQAYKAPEHTVIVLNSSDFLDAGIFLCRYFKQAELFFSNERFWKRIQLRYGSVIDRSVEYAPLNEGYRNFLDSQSKNYCKPTTYEPLHRCQRTP</sequence>
<dbReference type="OrthoDB" id="8536512at2"/>